<name>A0A0A9C9T6_ARUDO</name>
<reference evidence="2" key="2">
    <citation type="journal article" date="2015" name="Data Brief">
        <title>Shoot transcriptome of the giant reed, Arundo donax.</title>
        <authorList>
            <person name="Barrero R.A."/>
            <person name="Guerrero F.D."/>
            <person name="Moolhuijzen P."/>
            <person name="Goolsby J.A."/>
            <person name="Tidwell J."/>
            <person name="Bellgard S.E."/>
            <person name="Bellgard M.I."/>
        </authorList>
    </citation>
    <scope>NUCLEOTIDE SEQUENCE</scope>
    <source>
        <tissue evidence="2">Shoot tissue taken approximately 20 cm above the soil surface</tissue>
    </source>
</reference>
<organism evidence="2">
    <name type="scientific">Arundo donax</name>
    <name type="common">Giant reed</name>
    <name type="synonym">Donax arundinaceus</name>
    <dbReference type="NCBI Taxonomy" id="35708"/>
    <lineage>
        <taxon>Eukaryota</taxon>
        <taxon>Viridiplantae</taxon>
        <taxon>Streptophyta</taxon>
        <taxon>Embryophyta</taxon>
        <taxon>Tracheophyta</taxon>
        <taxon>Spermatophyta</taxon>
        <taxon>Magnoliopsida</taxon>
        <taxon>Liliopsida</taxon>
        <taxon>Poales</taxon>
        <taxon>Poaceae</taxon>
        <taxon>PACMAD clade</taxon>
        <taxon>Arundinoideae</taxon>
        <taxon>Arundineae</taxon>
        <taxon>Arundo</taxon>
    </lineage>
</organism>
<dbReference type="AlphaFoldDB" id="A0A0A9C9T6"/>
<protein>
    <submittedName>
        <fullName evidence="2">Uncharacterized protein</fullName>
    </submittedName>
</protein>
<reference evidence="2" key="1">
    <citation type="submission" date="2014-09" db="EMBL/GenBank/DDBJ databases">
        <authorList>
            <person name="Magalhaes I.L.F."/>
            <person name="Oliveira U."/>
            <person name="Santos F.R."/>
            <person name="Vidigal T.H.D.A."/>
            <person name="Brescovit A.D."/>
            <person name="Santos A.J."/>
        </authorList>
    </citation>
    <scope>NUCLEOTIDE SEQUENCE</scope>
    <source>
        <tissue evidence="2">Shoot tissue taken approximately 20 cm above the soil surface</tissue>
    </source>
</reference>
<evidence type="ECO:0000313" key="2">
    <source>
        <dbReference type="EMBL" id="JAD70130.1"/>
    </source>
</evidence>
<proteinExistence type="predicted"/>
<accession>A0A0A9C9T6</accession>
<sequence length="84" mass="9477">MLRRPTWWRTCLKLSPSRYAGHRAQGSVPYPPQDPKHRGIPPRLALRAHPGHRAPNHCPAKHHSLGDGSPCDEAPWRPDVAQCH</sequence>
<feature type="compositionally biased region" description="Basic residues" evidence="1">
    <location>
        <begin position="49"/>
        <end position="63"/>
    </location>
</feature>
<evidence type="ECO:0000256" key="1">
    <source>
        <dbReference type="SAM" id="MobiDB-lite"/>
    </source>
</evidence>
<feature type="region of interest" description="Disordered" evidence="1">
    <location>
        <begin position="19"/>
        <end position="84"/>
    </location>
</feature>
<dbReference type="EMBL" id="GBRH01227765">
    <property type="protein sequence ID" value="JAD70130.1"/>
    <property type="molecule type" value="Transcribed_RNA"/>
</dbReference>